<dbReference type="AlphaFoldDB" id="A0A1H8I4P8"/>
<gene>
    <name evidence="1" type="ORF">SAMN04489859_1011110</name>
</gene>
<dbReference type="OrthoDB" id="7773837at2"/>
<proteinExistence type="predicted"/>
<accession>A0A1H8I4P8</accession>
<dbReference type="Proteomes" id="UP000199054">
    <property type="component" value="Unassembled WGS sequence"/>
</dbReference>
<evidence type="ECO:0000313" key="2">
    <source>
        <dbReference type="Proteomes" id="UP000199054"/>
    </source>
</evidence>
<keyword evidence="2" id="KW-1185">Reference proteome</keyword>
<protein>
    <recommendedName>
        <fullName evidence="3">Flagellar assembly protein FliH</fullName>
    </recommendedName>
</protein>
<dbReference type="EMBL" id="FODE01000011">
    <property type="protein sequence ID" value="SEN63780.1"/>
    <property type="molecule type" value="Genomic_DNA"/>
</dbReference>
<sequence length="190" mass="20588">MSASLIKLESFTGLPGAGGSSSYTRDDLDLAFADGLAHGRAQRQDEDLQGLRSGMKHLADALSADEARRQKLRADAVASLAPILSEMLDALVPSAQSQRMERSLVEELHRLSAQATPLHCRIACRPDLRAMVVRCLDEAGISGIELDDQPGTCVSLSLEGGRIEFVPERVAENIRALIAEITEGEEKWTH</sequence>
<name>A0A1H8I4P8_9RHOB</name>
<dbReference type="STRING" id="34002.SAMN04489859_1011110"/>
<evidence type="ECO:0008006" key="3">
    <source>
        <dbReference type="Google" id="ProtNLM"/>
    </source>
</evidence>
<evidence type="ECO:0000313" key="1">
    <source>
        <dbReference type="EMBL" id="SEN63780.1"/>
    </source>
</evidence>
<reference evidence="1 2" key="1">
    <citation type="submission" date="2016-10" db="EMBL/GenBank/DDBJ databases">
        <authorList>
            <person name="de Groot N.N."/>
        </authorList>
    </citation>
    <scope>NUCLEOTIDE SEQUENCE [LARGE SCALE GENOMIC DNA]</scope>
    <source>
        <strain evidence="1 2">DSM 8512</strain>
    </source>
</reference>
<organism evidence="1 2">
    <name type="scientific">Paracoccus alcaliphilus</name>
    <dbReference type="NCBI Taxonomy" id="34002"/>
    <lineage>
        <taxon>Bacteria</taxon>
        <taxon>Pseudomonadati</taxon>
        <taxon>Pseudomonadota</taxon>
        <taxon>Alphaproteobacteria</taxon>
        <taxon>Rhodobacterales</taxon>
        <taxon>Paracoccaceae</taxon>
        <taxon>Paracoccus</taxon>
    </lineage>
</organism>
<dbReference type="RefSeq" id="WP_090611836.1">
    <property type="nucleotide sequence ID" value="NZ_CP067124.1"/>
</dbReference>